<evidence type="ECO:0000313" key="7">
    <source>
        <dbReference type="EMBL" id="MBE1457891.1"/>
    </source>
</evidence>
<dbReference type="PANTHER" id="PTHR39210">
    <property type="entry name" value="HEPARIN-SULFATE LYASE"/>
    <property type="match status" value="1"/>
</dbReference>
<feature type="domain" description="Heparinase II/III-like C-terminal" evidence="5">
    <location>
        <begin position="232"/>
        <end position="423"/>
    </location>
</feature>
<organism evidence="7 8">
    <name type="scientific">Nocardiopsis terrae</name>
    <dbReference type="NCBI Taxonomy" id="372655"/>
    <lineage>
        <taxon>Bacteria</taxon>
        <taxon>Bacillati</taxon>
        <taxon>Actinomycetota</taxon>
        <taxon>Actinomycetes</taxon>
        <taxon>Streptosporangiales</taxon>
        <taxon>Nocardiopsidaceae</taxon>
        <taxon>Nocardiopsis</taxon>
    </lineage>
</organism>
<proteinExistence type="predicted"/>
<keyword evidence="4" id="KW-0456">Lyase</keyword>
<dbReference type="Pfam" id="PF16889">
    <property type="entry name" value="Hepar_II_III_N"/>
    <property type="match status" value="1"/>
</dbReference>
<accession>A0ABR9HFT9</accession>
<dbReference type="InterPro" id="IPR012480">
    <property type="entry name" value="Hepar_II_III_C"/>
</dbReference>
<reference evidence="7 8" key="1">
    <citation type="submission" date="2020-10" db="EMBL/GenBank/DDBJ databases">
        <title>Sequencing the genomes of 1000 actinobacteria strains.</title>
        <authorList>
            <person name="Klenk H.-P."/>
        </authorList>
    </citation>
    <scope>NUCLEOTIDE SEQUENCE [LARGE SCALE GENOMIC DNA]</scope>
    <source>
        <strain evidence="7 8">DSM 45157</strain>
    </source>
</reference>
<name>A0ABR9HFT9_9ACTN</name>
<dbReference type="Proteomes" id="UP000598217">
    <property type="component" value="Unassembled WGS sequence"/>
</dbReference>
<evidence type="ECO:0000256" key="2">
    <source>
        <dbReference type="ARBA" id="ARBA00022729"/>
    </source>
</evidence>
<protein>
    <recommendedName>
        <fullName evidence="9">Heparin-sulfate lyase N-terminal domain-containing protein</fullName>
    </recommendedName>
</protein>
<dbReference type="InterPro" id="IPR008929">
    <property type="entry name" value="Chondroitin_lyas"/>
</dbReference>
<evidence type="ECO:0000256" key="1">
    <source>
        <dbReference type="ARBA" id="ARBA00004418"/>
    </source>
</evidence>
<dbReference type="InterPro" id="IPR031680">
    <property type="entry name" value="Hepar_II_III_N"/>
</dbReference>
<dbReference type="Gene3D" id="1.50.10.100">
    <property type="entry name" value="Chondroitin AC/alginate lyase"/>
    <property type="match status" value="1"/>
</dbReference>
<dbReference type="Gene3D" id="2.70.98.70">
    <property type="match status" value="1"/>
</dbReference>
<evidence type="ECO:0000256" key="4">
    <source>
        <dbReference type="ARBA" id="ARBA00023239"/>
    </source>
</evidence>
<gene>
    <name evidence="7" type="ORF">H4W79_002105</name>
</gene>
<evidence type="ECO:0000259" key="5">
    <source>
        <dbReference type="Pfam" id="PF07940"/>
    </source>
</evidence>
<evidence type="ECO:0000313" key="8">
    <source>
        <dbReference type="Proteomes" id="UP000598217"/>
    </source>
</evidence>
<dbReference type="EMBL" id="JADBDY010000001">
    <property type="protein sequence ID" value="MBE1457891.1"/>
    <property type="molecule type" value="Genomic_DNA"/>
</dbReference>
<dbReference type="SUPFAM" id="SSF48230">
    <property type="entry name" value="Chondroitin AC/alginate lyase"/>
    <property type="match status" value="1"/>
</dbReference>
<keyword evidence="8" id="KW-1185">Reference proteome</keyword>
<sequence>MLATHSHTKEARYLNWAVDIALDWARQHPMVEPQRSMAWYDMAIGLRAYKLGYLVEAAARSDQVDDTAFSLLLSCAKLHLEALADPQFFAAHSNHGFYVAAGQMALARRLRSLPGMEPHRGQARERVHELVRRQFTPTGVHREHSPDYHRMVLDTFQGLIESELLDRTEFAPLIDRIQEALSWFVLPNNRLAMFGDTNHRDVLQEHRTRALNPALEFVLTRGSQGKPPGDRWRSFDDAGFFVARDRWPTGPEDYADCSYLAQTAGFHSRVHKHADDLSMVWYDRGREILVDAGKFGYLDRTTPESELGRAGFYYAHPSRVYVESTRAHNTVEIDGRSYQRRGVKPYGSGLLRSGEHQGVFYSGAHVRHDRTIRHARVLAFRPGEWLLVYDWLWDNLDQPHTYTQRFHLAPELDMTSAGSGFEVPLPDTRLHMVPLLSARALPAVRGRKEPEPLGWISRQDGEFQPCWTAAYQISGGASCSIATLLGFGERAPVPGESTASVRGDEVRLRWSRAGEEWEVGFGRPDREDFQFRVRHTSANGTALRRALNWLRGPRLS</sequence>
<evidence type="ECO:0000259" key="6">
    <source>
        <dbReference type="Pfam" id="PF16889"/>
    </source>
</evidence>
<feature type="domain" description="Heparin-sulfate lyase N-terminal" evidence="6">
    <location>
        <begin position="4"/>
        <end position="201"/>
    </location>
</feature>
<comment type="subcellular location">
    <subcellularLocation>
        <location evidence="1">Periplasm</location>
    </subcellularLocation>
</comment>
<keyword evidence="2" id="KW-0732">Signal</keyword>
<evidence type="ECO:0000256" key="3">
    <source>
        <dbReference type="ARBA" id="ARBA00022764"/>
    </source>
</evidence>
<keyword evidence="3" id="KW-0574">Periplasm</keyword>
<dbReference type="Pfam" id="PF07940">
    <property type="entry name" value="Hepar_II_III_C"/>
    <property type="match status" value="1"/>
</dbReference>
<dbReference type="PANTHER" id="PTHR39210:SF1">
    <property type="entry name" value="HEPARIN-SULFATE LYASE"/>
    <property type="match status" value="1"/>
</dbReference>
<comment type="caution">
    <text evidence="7">The sequence shown here is derived from an EMBL/GenBank/DDBJ whole genome shotgun (WGS) entry which is preliminary data.</text>
</comment>
<evidence type="ECO:0008006" key="9">
    <source>
        <dbReference type="Google" id="ProtNLM"/>
    </source>
</evidence>